<comment type="caution">
    <text evidence="1">The sequence shown here is derived from an EMBL/GenBank/DDBJ whole genome shotgun (WGS) entry which is preliminary data.</text>
</comment>
<dbReference type="AlphaFoldDB" id="A0AAV5LQL0"/>
<name>A0AAV5LQL0_9ROSI</name>
<organism evidence="1 2">
    <name type="scientific">Rubroshorea leprosula</name>
    <dbReference type="NCBI Taxonomy" id="152421"/>
    <lineage>
        <taxon>Eukaryota</taxon>
        <taxon>Viridiplantae</taxon>
        <taxon>Streptophyta</taxon>
        <taxon>Embryophyta</taxon>
        <taxon>Tracheophyta</taxon>
        <taxon>Spermatophyta</taxon>
        <taxon>Magnoliopsida</taxon>
        <taxon>eudicotyledons</taxon>
        <taxon>Gunneridae</taxon>
        <taxon>Pentapetalae</taxon>
        <taxon>rosids</taxon>
        <taxon>malvids</taxon>
        <taxon>Malvales</taxon>
        <taxon>Dipterocarpaceae</taxon>
        <taxon>Rubroshorea</taxon>
    </lineage>
</organism>
<proteinExistence type="predicted"/>
<accession>A0AAV5LQL0</accession>
<dbReference type="EMBL" id="BPVZ01000131">
    <property type="protein sequence ID" value="GKV38981.1"/>
    <property type="molecule type" value="Genomic_DNA"/>
</dbReference>
<reference evidence="1 2" key="1">
    <citation type="journal article" date="2021" name="Commun. Biol.">
        <title>The genome of Shorea leprosula (Dipterocarpaceae) highlights the ecological relevance of drought in aseasonal tropical rainforests.</title>
        <authorList>
            <person name="Ng K.K.S."/>
            <person name="Kobayashi M.J."/>
            <person name="Fawcett J.A."/>
            <person name="Hatakeyama M."/>
            <person name="Paape T."/>
            <person name="Ng C.H."/>
            <person name="Ang C.C."/>
            <person name="Tnah L.H."/>
            <person name="Lee C.T."/>
            <person name="Nishiyama T."/>
            <person name="Sese J."/>
            <person name="O'Brien M.J."/>
            <person name="Copetti D."/>
            <person name="Mohd Noor M.I."/>
            <person name="Ong R.C."/>
            <person name="Putra M."/>
            <person name="Sireger I.Z."/>
            <person name="Indrioko S."/>
            <person name="Kosugi Y."/>
            <person name="Izuno A."/>
            <person name="Isagi Y."/>
            <person name="Lee S.L."/>
            <person name="Shimizu K.K."/>
        </authorList>
    </citation>
    <scope>NUCLEOTIDE SEQUENCE [LARGE SCALE GENOMIC DNA]</scope>
    <source>
        <strain evidence="1">214</strain>
    </source>
</reference>
<dbReference type="Proteomes" id="UP001054252">
    <property type="component" value="Unassembled WGS sequence"/>
</dbReference>
<evidence type="ECO:0000313" key="2">
    <source>
        <dbReference type="Proteomes" id="UP001054252"/>
    </source>
</evidence>
<sequence length="108" mass="11705">MTLLGSVDFWTPSGDPVATSPLRRSPKVVVGFPNLVAMKPLTGDGHRLMGSPCPGVLDSRIAVVAPAYEHGDAASHDVESSSLFFNQSRAFSGERIPPLRRILHERRI</sequence>
<keyword evidence="2" id="KW-1185">Reference proteome</keyword>
<protein>
    <submittedName>
        <fullName evidence="1">Uncharacterized protein</fullName>
    </submittedName>
</protein>
<evidence type="ECO:0000313" key="1">
    <source>
        <dbReference type="EMBL" id="GKV38981.1"/>
    </source>
</evidence>
<gene>
    <name evidence="1" type="ORF">SLEP1_g46827</name>
</gene>